<dbReference type="HOGENOM" id="CLU_091879_0_0_1"/>
<dbReference type="AlphaFoldDB" id="A0A0D9YP77"/>
<proteinExistence type="predicted"/>
<evidence type="ECO:0000313" key="2">
    <source>
        <dbReference type="Proteomes" id="UP000026961"/>
    </source>
</evidence>
<sequence length="318" mass="35015">MTNFLMKNIVHTEPACIKTKTAITYSSSAPLLNTKCSTKIAHNGTRGRGRRECVQQTCTGSLSRTTSRKPVDDRKVNRFDIHNGGAPCAGSAHDGVEEDPMTKCTRWNRSARRPQIEKYSQYRLWSVAELIKNNTVKQYAKTLEWIGKQDDVEEGLQEVTNETDLANLAIPKQTCFVADHVVNSHSLPCKSWAPLWLQQSWSSLGSRDSWALPTAPAPLAAAKPAVPADALASTGRPCEQPIFMELDSTTAPCSPAPRDMELSKLTNYVSIKPEQNYKTKPHCNMKKTTELSVEVSSGVPMLCFQGSFGTLGKLVNSS</sequence>
<name>A0A0D9YP77_9ORYZ</name>
<dbReference type="Gramene" id="OGLUM02G08590.1">
    <property type="protein sequence ID" value="OGLUM02G08590.1"/>
    <property type="gene ID" value="OGLUM02G08590"/>
</dbReference>
<evidence type="ECO:0000313" key="1">
    <source>
        <dbReference type="EnsemblPlants" id="OGLUM02G08590.1"/>
    </source>
</evidence>
<keyword evidence="2" id="KW-1185">Reference proteome</keyword>
<protein>
    <submittedName>
        <fullName evidence="1">Uncharacterized protein</fullName>
    </submittedName>
</protein>
<reference evidence="1" key="1">
    <citation type="submission" date="2015-04" db="UniProtKB">
        <authorList>
            <consortium name="EnsemblPlants"/>
        </authorList>
    </citation>
    <scope>IDENTIFICATION</scope>
</reference>
<reference evidence="1" key="2">
    <citation type="submission" date="2018-05" db="EMBL/GenBank/DDBJ databases">
        <title>OgluRS3 (Oryza glumaepatula Reference Sequence Version 3).</title>
        <authorList>
            <person name="Zhang J."/>
            <person name="Kudrna D."/>
            <person name="Lee S."/>
            <person name="Talag J."/>
            <person name="Welchert J."/>
            <person name="Wing R.A."/>
        </authorList>
    </citation>
    <scope>NUCLEOTIDE SEQUENCE [LARGE SCALE GENOMIC DNA]</scope>
</reference>
<dbReference type="EnsemblPlants" id="OGLUM02G08590.1">
    <property type="protein sequence ID" value="OGLUM02G08590.1"/>
    <property type="gene ID" value="OGLUM02G08590"/>
</dbReference>
<dbReference type="Proteomes" id="UP000026961">
    <property type="component" value="Chromosome 2"/>
</dbReference>
<organism evidence="1">
    <name type="scientific">Oryza glumipatula</name>
    <dbReference type="NCBI Taxonomy" id="40148"/>
    <lineage>
        <taxon>Eukaryota</taxon>
        <taxon>Viridiplantae</taxon>
        <taxon>Streptophyta</taxon>
        <taxon>Embryophyta</taxon>
        <taxon>Tracheophyta</taxon>
        <taxon>Spermatophyta</taxon>
        <taxon>Magnoliopsida</taxon>
        <taxon>Liliopsida</taxon>
        <taxon>Poales</taxon>
        <taxon>Poaceae</taxon>
        <taxon>BOP clade</taxon>
        <taxon>Oryzoideae</taxon>
        <taxon>Oryzeae</taxon>
        <taxon>Oryzinae</taxon>
        <taxon>Oryza</taxon>
    </lineage>
</organism>
<accession>A0A0D9YP77</accession>